<gene>
    <name evidence="4" type="primary">LOC101496139</name>
</gene>
<reference evidence="3" key="1">
    <citation type="journal article" date="2013" name="Nat. Biotechnol.">
        <title>Draft genome sequence of chickpea (Cicer arietinum) provides a resource for trait improvement.</title>
        <authorList>
            <person name="Varshney R.K."/>
            <person name="Song C."/>
            <person name="Saxena R.K."/>
            <person name="Azam S."/>
            <person name="Yu S."/>
            <person name="Sharpe A.G."/>
            <person name="Cannon S."/>
            <person name="Baek J."/>
            <person name="Rosen B.D."/>
            <person name="Tar'an B."/>
            <person name="Millan T."/>
            <person name="Zhang X."/>
            <person name="Ramsay L.D."/>
            <person name="Iwata A."/>
            <person name="Wang Y."/>
            <person name="Nelson W."/>
            <person name="Farmer A.D."/>
            <person name="Gaur P.M."/>
            <person name="Soderlund C."/>
            <person name="Penmetsa R.V."/>
            <person name="Xu C."/>
            <person name="Bharti A.K."/>
            <person name="He W."/>
            <person name="Winter P."/>
            <person name="Zhao S."/>
            <person name="Hane J.K."/>
            <person name="Carrasquilla-Garcia N."/>
            <person name="Condie J.A."/>
            <person name="Upadhyaya H.D."/>
            <person name="Luo M.C."/>
            <person name="Thudi M."/>
            <person name="Gowda C.L."/>
            <person name="Singh N.P."/>
            <person name="Lichtenzveig J."/>
            <person name="Gali K.K."/>
            <person name="Rubio J."/>
            <person name="Nadarajan N."/>
            <person name="Dolezel J."/>
            <person name="Bansal K.C."/>
            <person name="Xu X."/>
            <person name="Edwards D."/>
            <person name="Zhang G."/>
            <person name="Kahl G."/>
            <person name="Gil J."/>
            <person name="Singh K.B."/>
            <person name="Datta S.K."/>
            <person name="Jackson S.A."/>
            <person name="Wang J."/>
            <person name="Cook D.R."/>
        </authorList>
    </citation>
    <scope>NUCLEOTIDE SEQUENCE [LARGE SCALE GENOMIC DNA]</scope>
    <source>
        <strain evidence="3">cv. CDC Frontier</strain>
    </source>
</reference>
<dbReference type="STRING" id="3827.A0A1S2XCV4"/>
<evidence type="ECO:0000313" key="4">
    <source>
        <dbReference type="RefSeq" id="XP_004487379.1"/>
    </source>
</evidence>
<sequence>MVIVLYFFLEPKIPIYNVENLDVKNFDLRKDDKLHSDIDVFVKAENPNQEIGLDYLENEVSIIYSGSIICKGKFPIFLQPVKNITNFNVTLKGDSDFGPEMQSRLIIEQKLGHIPLLVVVKLPIRLVISDFFHLRKFVVNVNCSLVIDQLQHNKRPKILKKEFTYDVHL</sequence>
<reference evidence="4" key="2">
    <citation type="submission" date="2025-08" db="UniProtKB">
        <authorList>
            <consortium name="RefSeq"/>
        </authorList>
    </citation>
    <scope>IDENTIFICATION</scope>
    <source>
        <tissue evidence="4">Etiolated seedlings</tissue>
    </source>
</reference>
<keyword evidence="2" id="KW-0472">Membrane</keyword>
<dbReference type="PANTHER" id="PTHR31234:SF72">
    <property type="entry name" value="NDR1_HIN1-LIKE PROTEIN 6"/>
    <property type="match status" value="1"/>
</dbReference>
<dbReference type="GO" id="GO:0098542">
    <property type="term" value="P:defense response to other organism"/>
    <property type="evidence" value="ECO:0007669"/>
    <property type="project" value="InterPro"/>
</dbReference>
<dbReference type="InterPro" id="IPR044839">
    <property type="entry name" value="NDR1-like"/>
</dbReference>
<dbReference type="Proteomes" id="UP000087171">
    <property type="component" value="Chromosome Ca1"/>
</dbReference>
<accession>A0A1S2XCV4</accession>
<dbReference type="GO" id="GO:0005886">
    <property type="term" value="C:plasma membrane"/>
    <property type="evidence" value="ECO:0007669"/>
    <property type="project" value="TreeGrafter"/>
</dbReference>
<proteinExistence type="predicted"/>
<dbReference type="KEGG" id="cam:101496139"/>
<dbReference type="eggNOG" id="ENOG502RX7K">
    <property type="taxonomic scope" value="Eukaryota"/>
</dbReference>
<comment type="subcellular location">
    <subcellularLocation>
        <location evidence="1">Membrane</location>
    </subcellularLocation>
</comment>
<dbReference type="PaxDb" id="3827-XP_004487379.1"/>
<dbReference type="AlphaFoldDB" id="A0A1S2XCV4"/>
<evidence type="ECO:0000256" key="2">
    <source>
        <dbReference type="ARBA" id="ARBA00023136"/>
    </source>
</evidence>
<evidence type="ECO:0000313" key="3">
    <source>
        <dbReference type="Proteomes" id="UP000087171"/>
    </source>
</evidence>
<organism evidence="3 4">
    <name type="scientific">Cicer arietinum</name>
    <name type="common">Chickpea</name>
    <name type="synonym">Garbanzo</name>
    <dbReference type="NCBI Taxonomy" id="3827"/>
    <lineage>
        <taxon>Eukaryota</taxon>
        <taxon>Viridiplantae</taxon>
        <taxon>Streptophyta</taxon>
        <taxon>Embryophyta</taxon>
        <taxon>Tracheophyta</taxon>
        <taxon>Spermatophyta</taxon>
        <taxon>Magnoliopsida</taxon>
        <taxon>eudicotyledons</taxon>
        <taxon>Gunneridae</taxon>
        <taxon>Pentapetalae</taxon>
        <taxon>rosids</taxon>
        <taxon>fabids</taxon>
        <taxon>Fabales</taxon>
        <taxon>Fabaceae</taxon>
        <taxon>Papilionoideae</taxon>
        <taxon>50 kb inversion clade</taxon>
        <taxon>NPAAA clade</taxon>
        <taxon>Hologalegina</taxon>
        <taxon>IRL clade</taxon>
        <taxon>Cicereae</taxon>
        <taxon>Cicer</taxon>
    </lineage>
</organism>
<dbReference type="RefSeq" id="XP_004487379.1">
    <property type="nucleotide sequence ID" value="XM_004487322.1"/>
</dbReference>
<dbReference type="GeneID" id="101496139"/>
<name>A0A1S2XCV4_CICAR</name>
<dbReference type="OrthoDB" id="778052at2759"/>
<keyword evidence="3" id="KW-1185">Reference proteome</keyword>
<dbReference type="PANTHER" id="PTHR31234">
    <property type="entry name" value="LATE EMBRYOGENESIS ABUNDANT (LEA) HYDROXYPROLINE-RICH GLYCOPROTEIN FAMILY"/>
    <property type="match status" value="1"/>
</dbReference>
<protein>
    <submittedName>
        <fullName evidence="4">NDR1/HIN1-like protein 6</fullName>
    </submittedName>
</protein>
<evidence type="ECO:0000256" key="1">
    <source>
        <dbReference type="ARBA" id="ARBA00004370"/>
    </source>
</evidence>